<evidence type="ECO:0000256" key="11">
    <source>
        <dbReference type="ARBA" id="ARBA00023284"/>
    </source>
</evidence>
<dbReference type="PANTHER" id="PTHR14519">
    <property type="entry name" value="VITAMIN K EPOXIDE REDUCTASE COMPLEX, SUBUNIT 1"/>
    <property type="match status" value="1"/>
</dbReference>
<organism evidence="14 15">
    <name type="scientific">Prorocentrum cordatum</name>
    <dbReference type="NCBI Taxonomy" id="2364126"/>
    <lineage>
        <taxon>Eukaryota</taxon>
        <taxon>Sar</taxon>
        <taxon>Alveolata</taxon>
        <taxon>Dinophyceae</taxon>
        <taxon>Prorocentrales</taxon>
        <taxon>Prorocentraceae</taxon>
        <taxon>Prorocentrum</taxon>
    </lineage>
</organism>
<sequence length="267" mass="30344">MAPLGLDSHFYKMVLPIVACESVLWWYAFQYLQTDPRTCQVVLSLLGLWWCFAALWVEVKIEMAYPGFDYENPTDPQMKRYKPFCDFAPWATCSVVLMSPPGRFLRYFGVAKEGGGEGFINWARGMIDVPNPTLGVLYFAAHLFWPLILILPIPFLPQLFFLACIFVGGMTIWLAYNLFFVLKDFCVVCVSQYVVNFALIPTVYHMLHSSYGILDFGVVPKGLLCPFLALDAVMGVGVLLLWLWSLRNPRAAHAREIRKEGYLQVGA</sequence>
<dbReference type="Gene3D" id="1.20.1440.130">
    <property type="entry name" value="VKOR domain"/>
    <property type="match status" value="1"/>
</dbReference>
<dbReference type="InterPro" id="IPR042406">
    <property type="entry name" value="VKORC1/VKORC1L1"/>
</dbReference>
<dbReference type="EMBL" id="CAUYUJ010004347">
    <property type="protein sequence ID" value="CAK0809221.1"/>
    <property type="molecule type" value="Genomic_DNA"/>
</dbReference>
<evidence type="ECO:0000256" key="8">
    <source>
        <dbReference type="ARBA" id="ARBA00023002"/>
    </source>
</evidence>
<feature type="transmembrane region" description="Helical" evidence="12">
    <location>
        <begin position="134"/>
        <end position="153"/>
    </location>
</feature>
<dbReference type="PANTHER" id="PTHR14519:SF5">
    <property type="entry name" value="VITAMIN K EPOXIDE REDUCTASE COMPLEX SUBUNIT 1-LIKE PROTEIN 1"/>
    <property type="match status" value="1"/>
</dbReference>
<evidence type="ECO:0000313" key="15">
    <source>
        <dbReference type="Proteomes" id="UP001189429"/>
    </source>
</evidence>
<evidence type="ECO:0000256" key="3">
    <source>
        <dbReference type="ARBA" id="ARBA00012278"/>
    </source>
</evidence>
<evidence type="ECO:0000256" key="10">
    <source>
        <dbReference type="ARBA" id="ARBA00023157"/>
    </source>
</evidence>
<evidence type="ECO:0000256" key="4">
    <source>
        <dbReference type="ARBA" id="ARBA00022692"/>
    </source>
</evidence>
<dbReference type="Pfam" id="PF07884">
    <property type="entry name" value="VKOR"/>
    <property type="match status" value="1"/>
</dbReference>
<keyword evidence="8" id="KW-0560">Oxidoreductase</keyword>
<evidence type="ECO:0000256" key="7">
    <source>
        <dbReference type="ARBA" id="ARBA00022989"/>
    </source>
</evidence>
<evidence type="ECO:0000256" key="12">
    <source>
        <dbReference type="SAM" id="Phobius"/>
    </source>
</evidence>
<keyword evidence="11" id="KW-0676">Redox-active center</keyword>
<feature type="transmembrane region" description="Helical" evidence="12">
    <location>
        <begin position="159"/>
        <end position="178"/>
    </location>
</feature>
<evidence type="ECO:0000256" key="5">
    <source>
        <dbReference type="ARBA" id="ARBA00022719"/>
    </source>
</evidence>
<keyword evidence="6" id="KW-0256">Endoplasmic reticulum</keyword>
<comment type="similarity">
    <text evidence="2">Belongs to the VKOR family.</text>
</comment>
<gene>
    <name evidence="14" type="ORF">PCOR1329_LOCUS14531</name>
</gene>
<keyword evidence="9 12" id="KW-0472">Membrane</keyword>
<accession>A0ABN9QVE1</accession>
<feature type="transmembrane region" description="Helical" evidence="12">
    <location>
        <begin position="9"/>
        <end position="29"/>
    </location>
</feature>
<evidence type="ECO:0000256" key="2">
    <source>
        <dbReference type="ARBA" id="ARBA00006214"/>
    </source>
</evidence>
<keyword evidence="5" id="KW-0874">Quinone</keyword>
<evidence type="ECO:0000256" key="9">
    <source>
        <dbReference type="ARBA" id="ARBA00023136"/>
    </source>
</evidence>
<dbReference type="Proteomes" id="UP001189429">
    <property type="component" value="Unassembled WGS sequence"/>
</dbReference>
<evidence type="ECO:0000256" key="1">
    <source>
        <dbReference type="ARBA" id="ARBA00004477"/>
    </source>
</evidence>
<protein>
    <recommendedName>
        <fullName evidence="3">vitamin-K-epoxide reductase (warfarin-sensitive)</fullName>
        <ecNumber evidence="3">1.17.4.4</ecNumber>
    </recommendedName>
</protein>
<comment type="caution">
    <text evidence="14">The sequence shown here is derived from an EMBL/GenBank/DDBJ whole genome shotgun (WGS) entry which is preliminary data.</text>
</comment>
<proteinExistence type="inferred from homology"/>
<keyword evidence="4 12" id="KW-0812">Transmembrane</keyword>
<evidence type="ECO:0000256" key="6">
    <source>
        <dbReference type="ARBA" id="ARBA00022824"/>
    </source>
</evidence>
<feature type="domain" description="Vitamin K epoxide reductase" evidence="13">
    <location>
        <begin position="33"/>
        <end position="207"/>
    </location>
</feature>
<dbReference type="InterPro" id="IPR038354">
    <property type="entry name" value="VKOR_sf"/>
</dbReference>
<reference evidence="14" key="1">
    <citation type="submission" date="2023-10" db="EMBL/GenBank/DDBJ databases">
        <authorList>
            <person name="Chen Y."/>
            <person name="Shah S."/>
            <person name="Dougan E. K."/>
            <person name="Thang M."/>
            <person name="Chan C."/>
        </authorList>
    </citation>
    <scope>NUCLEOTIDE SEQUENCE [LARGE SCALE GENOMIC DNA]</scope>
</reference>
<feature type="transmembrane region" description="Helical" evidence="12">
    <location>
        <begin position="227"/>
        <end position="246"/>
    </location>
</feature>
<keyword evidence="10" id="KW-1015">Disulfide bond</keyword>
<dbReference type="SMART" id="SM00756">
    <property type="entry name" value="VKc"/>
    <property type="match status" value="1"/>
</dbReference>
<feature type="transmembrane region" description="Helical" evidence="12">
    <location>
        <begin position="185"/>
        <end position="207"/>
    </location>
</feature>
<dbReference type="InterPro" id="IPR012932">
    <property type="entry name" value="VKOR"/>
</dbReference>
<name>A0ABN9QVE1_9DINO</name>
<evidence type="ECO:0000259" key="13">
    <source>
        <dbReference type="SMART" id="SM00756"/>
    </source>
</evidence>
<comment type="subcellular location">
    <subcellularLocation>
        <location evidence="1">Endoplasmic reticulum membrane</location>
        <topology evidence="1">Multi-pass membrane protein</topology>
    </subcellularLocation>
</comment>
<dbReference type="EC" id="1.17.4.4" evidence="3"/>
<keyword evidence="7 12" id="KW-1133">Transmembrane helix</keyword>
<keyword evidence="15" id="KW-1185">Reference proteome</keyword>
<evidence type="ECO:0000313" key="14">
    <source>
        <dbReference type="EMBL" id="CAK0809221.1"/>
    </source>
</evidence>